<dbReference type="Pfam" id="PF00015">
    <property type="entry name" value="MCPsignal"/>
    <property type="match status" value="1"/>
</dbReference>
<evidence type="ECO:0000256" key="4">
    <source>
        <dbReference type="SAM" id="Coils"/>
    </source>
</evidence>
<feature type="coiled-coil region" evidence="4">
    <location>
        <begin position="162"/>
        <end position="203"/>
    </location>
</feature>
<evidence type="ECO:0000256" key="2">
    <source>
        <dbReference type="ARBA" id="ARBA00029447"/>
    </source>
</evidence>
<dbReference type="Proteomes" id="UP000315252">
    <property type="component" value="Unassembled WGS sequence"/>
</dbReference>
<accession>A0A545TQY3</accession>
<dbReference type="SMART" id="SM00283">
    <property type="entry name" value="MA"/>
    <property type="match status" value="1"/>
</dbReference>
<gene>
    <name evidence="8" type="ORF">FKG95_12995</name>
</gene>
<dbReference type="CDD" id="cd06225">
    <property type="entry name" value="HAMP"/>
    <property type="match status" value="1"/>
</dbReference>
<dbReference type="GO" id="GO:0035438">
    <property type="term" value="F:cyclic-di-GMP binding"/>
    <property type="evidence" value="ECO:0007669"/>
    <property type="project" value="InterPro"/>
</dbReference>
<dbReference type="RefSeq" id="WP_142896812.1">
    <property type="nucleotide sequence ID" value="NZ_ML660055.1"/>
</dbReference>
<dbReference type="GO" id="GO:0007165">
    <property type="term" value="P:signal transduction"/>
    <property type="evidence" value="ECO:0007669"/>
    <property type="project" value="UniProtKB-KW"/>
</dbReference>
<proteinExistence type="inferred from homology"/>
<dbReference type="EMBL" id="VHSH01000004">
    <property type="protein sequence ID" value="TQV79632.1"/>
    <property type="molecule type" value="Genomic_DNA"/>
</dbReference>
<evidence type="ECO:0000259" key="6">
    <source>
        <dbReference type="PROSITE" id="PS50111"/>
    </source>
</evidence>
<dbReference type="GO" id="GO:0016020">
    <property type="term" value="C:membrane"/>
    <property type="evidence" value="ECO:0007669"/>
    <property type="project" value="InterPro"/>
</dbReference>
<dbReference type="Pfam" id="PF00672">
    <property type="entry name" value="HAMP"/>
    <property type="match status" value="1"/>
</dbReference>
<evidence type="ECO:0000256" key="3">
    <source>
        <dbReference type="PROSITE-ProRule" id="PRU00284"/>
    </source>
</evidence>
<dbReference type="SUPFAM" id="SSF141371">
    <property type="entry name" value="PilZ domain-like"/>
    <property type="match status" value="1"/>
</dbReference>
<name>A0A545TQY3_9PROT</name>
<dbReference type="Gene3D" id="2.40.10.220">
    <property type="entry name" value="predicted glycosyltransferase like domains"/>
    <property type="match status" value="1"/>
</dbReference>
<evidence type="ECO:0000259" key="7">
    <source>
        <dbReference type="PROSITE" id="PS50885"/>
    </source>
</evidence>
<dbReference type="InterPro" id="IPR004089">
    <property type="entry name" value="MCPsignal_dom"/>
</dbReference>
<sequence>MYKNLSIRWKMMLLVALSAIILASVSLYATFQLAAMGTELEEIAENDLPLSNMITKITIHQLEQAIQFERTLRFGEEMASYPDAKEHFEHSNKRFHELAELVDSEILEAEALVENSTGQLAGSSAKREFEKVMGVLKELEVEHKNYDLHADEVIDLLKAGNLEEARTKAIEVEAEEDRFNHKLEELLLEIGKFTEESAKLAEQHEQAAERDLWIAMGLGIVILVVGGLLMVEQILRPLLRSVDAVDALAEGDTTMELTLESKDELGRLTTSVEALRQAMIRLNEMQAVEAKREMEAKAQIKKEMLAMSDALDQHVQAAVGAIREKANSMDGLIDRMSHAAQQVSAQSTSVTASAESATGNVQTVASAAEEMSGNINEISRQIGRSTTITAQAVEVANTTTEKVQGLTEAAKQIEDIVTLINEIADQTNLLALNATIEAARAGDAGKGFAVVASEVKNLATQTAKATDQIRQQIGAIQGATGEAATAIEKIGSTVNEISEITGGISDSMKEQSAATMEIARSVQEAASGTQEVTTNMQEASSASQESEKVATQVSQDAKEVIGAVNALQTQITEILRESKAGDRRVHQRVKHRQASQAQVKGQWRDCTIQDISAGGAEISALDGTDQGDSVKLKVPGFGEVEGRIIRATETSRGITFNLDEETRDALDRHLTGARQEEAA</sequence>
<reference evidence="8 9" key="1">
    <citation type="submission" date="2019-06" db="EMBL/GenBank/DDBJ databases">
        <title>Whole genome sequence for Rhodospirillaceae sp. R148.</title>
        <authorList>
            <person name="Wang G."/>
        </authorList>
    </citation>
    <scope>NUCLEOTIDE SEQUENCE [LARGE SCALE GENOMIC DNA]</scope>
    <source>
        <strain evidence="8 9">R148</strain>
    </source>
</reference>
<keyword evidence="1 3" id="KW-0807">Transducer</keyword>
<keyword evidence="4" id="KW-0175">Coiled coil</keyword>
<keyword evidence="9" id="KW-1185">Reference proteome</keyword>
<dbReference type="InterPro" id="IPR009875">
    <property type="entry name" value="PilZ_domain"/>
</dbReference>
<dbReference type="PANTHER" id="PTHR32089:SF112">
    <property type="entry name" value="LYSOZYME-LIKE PROTEIN-RELATED"/>
    <property type="match status" value="1"/>
</dbReference>
<protein>
    <submittedName>
        <fullName evidence="8">HAMP domain-containing protein</fullName>
    </submittedName>
</protein>
<evidence type="ECO:0000313" key="9">
    <source>
        <dbReference type="Proteomes" id="UP000315252"/>
    </source>
</evidence>
<dbReference type="Gene3D" id="1.10.287.950">
    <property type="entry name" value="Methyl-accepting chemotaxis protein"/>
    <property type="match status" value="1"/>
</dbReference>
<feature type="compositionally biased region" description="Polar residues" evidence="5">
    <location>
        <begin position="527"/>
        <end position="536"/>
    </location>
</feature>
<dbReference type="PANTHER" id="PTHR32089">
    <property type="entry name" value="METHYL-ACCEPTING CHEMOTAXIS PROTEIN MCPB"/>
    <property type="match status" value="1"/>
</dbReference>
<dbReference type="Pfam" id="PF07238">
    <property type="entry name" value="PilZ"/>
    <property type="match status" value="1"/>
</dbReference>
<evidence type="ECO:0000256" key="1">
    <source>
        <dbReference type="ARBA" id="ARBA00023224"/>
    </source>
</evidence>
<evidence type="ECO:0000313" key="8">
    <source>
        <dbReference type="EMBL" id="TQV79632.1"/>
    </source>
</evidence>
<comment type="caution">
    <text evidence="8">The sequence shown here is derived from an EMBL/GenBank/DDBJ whole genome shotgun (WGS) entry which is preliminary data.</text>
</comment>
<evidence type="ECO:0000256" key="5">
    <source>
        <dbReference type="SAM" id="MobiDB-lite"/>
    </source>
</evidence>
<dbReference type="SUPFAM" id="SSF58104">
    <property type="entry name" value="Methyl-accepting chemotaxis protein (MCP) signaling domain"/>
    <property type="match status" value="1"/>
</dbReference>
<feature type="domain" description="HAMP" evidence="7">
    <location>
        <begin position="232"/>
        <end position="284"/>
    </location>
</feature>
<dbReference type="InterPro" id="IPR003660">
    <property type="entry name" value="HAMP_dom"/>
</dbReference>
<dbReference type="Gene3D" id="6.10.340.10">
    <property type="match status" value="1"/>
</dbReference>
<comment type="similarity">
    <text evidence="2">Belongs to the methyl-accepting chemotaxis (MCP) protein family.</text>
</comment>
<organism evidence="8 9">
    <name type="scientific">Denitrobaculum tricleocarpae</name>
    <dbReference type="NCBI Taxonomy" id="2591009"/>
    <lineage>
        <taxon>Bacteria</taxon>
        <taxon>Pseudomonadati</taxon>
        <taxon>Pseudomonadota</taxon>
        <taxon>Alphaproteobacteria</taxon>
        <taxon>Rhodospirillales</taxon>
        <taxon>Rhodospirillaceae</taxon>
        <taxon>Denitrobaculum</taxon>
    </lineage>
</organism>
<dbReference type="OrthoDB" id="3289104at2"/>
<dbReference type="SMART" id="SM00304">
    <property type="entry name" value="HAMP"/>
    <property type="match status" value="2"/>
</dbReference>
<dbReference type="PROSITE" id="PS50885">
    <property type="entry name" value="HAMP"/>
    <property type="match status" value="1"/>
</dbReference>
<dbReference type="PROSITE" id="PS50111">
    <property type="entry name" value="CHEMOTAXIS_TRANSDUC_2"/>
    <property type="match status" value="1"/>
</dbReference>
<feature type="region of interest" description="Disordered" evidence="5">
    <location>
        <begin position="527"/>
        <end position="551"/>
    </location>
</feature>
<feature type="domain" description="Methyl-accepting transducer" evidence="6">
    <location>
        <begin position="325"/>
        <end position="554"/>
    </location>
</feature>
<dbReference type="AlphaFoldDB" id="A0A545TQY3"/>